<organism evidence="2 3">
    <name type="scientific">Amanita muscaria (strain Koide BX008)</name>
    <dbReference type="NCBI Taxonomy" id="946122"/>
    <lineage>
        <taxon>Eukaryota</taxon>
        <taxon>Fungi</taxon>
        <taxon>Dikarya</taxon>
        <taxon>Basidiomycota</taxon>
        <taxon>Agaricomycotina</taxon>
        <taxon>Agaricomycetes</taxon>
        <taxon>Agaricomycetidae</taxon>
        <taxon>Agaricales</taxon>
        <taxon>Pluteineae</taxon>
        <taxon>Amanitaceae</taxon>
        <taxon>Amanita</taxon>
    </lineage>
</organism>
<dbReference type="HOGENOM" id="CLU_2849190_0_0_1"/>
<dbReference type="InParanoid" id="A0A0C2WQ81"/>
<evidence type="ECO:0000256" key="1">
    <source>
        <dbReference type="SAM" id="MobiDB-lite"/>
    </source>
</evidence>
<dbReference type="Proteomes" id="UP000054549">
    <property type="component" value="Unassembled WGS sequence"/>
</dbReference>
<reference evidence="2 3" key="1">
    <citation type="submission" date="2014-04" db="EMBL/GenBank/DDBJ databases">
        <title>Evolutionary Origins and Diversification of the Mycorrhizal Mutualists.</title>
        <authorList>
            <consortium name="DOE Joint Genome Institute"/>
            <consortium name="Mycorrhizal Genomics Consortium"/>
            <person name="Kohler A."/>
            <person name="Kuo A."/>
            <person name="Nagy L.G."/>
            <person name="Floudas D."/>
            <person name="Copeland A."/>
            <person name="Barry K.W."/>
            <person name="Cichocki N."/>
            <person name="Veneault-Fourrey C."/>
            <person name="LaButti K."/>
            <person name="Lindquist E.A."/>
            <person name="Lipzen A."/>
            <person name="Lundell T."/>
            <person name="Morin E."/>
            <person name="Murat C."/>
            <person name="Riley R."/>
            <person name="Ohm R."/>
            <person name="Sun H."/>
            <person name="Tunlid A."/>
            <person name="Henrissat B."/>
            <person name="Grigoriev I.V."/>
            <person name="Hibbett D.S."/>
            <person name="Martin F."/>
        </authorList>
    </citation>
    <scope>NUCLEOTIDE SEQUENCE [LARGE SCALE GENOMIC DNA]</scope>
    <source>
        <strain evidence="2 3">Koide BX008</strain>
    </source>
</reference>
<dbReference type="AlphaFoldDB" id="A0A0C2WQ81"/>
<sequence length="65" mass="7320">MDLDTESASEGAITDGRSRPLTVHKRQSSPFFSQPSTWEEIVTEENAHGPAELPVIDFTDFNIQW</sequence>
<evidence type="ECO:0000313" key="3">
    <source>
        <dbReference type="Proteomes" id="UP000054549"/>
    </source>
</evidence>
<keyword evidence="3" id="KW-1185">Reference proteome</keyword>
<protein>
    <submittedName>
        <fullName evidence="2">Uncharacterized protein</fullName>
    </submittedName>
</protein>
<dbReference type="EMBL" id="KN818327">
    <property type="protein sequence ID" value="KIL58871.1"/>
    <property type="molecule type" value="Genomic_DNA"/>
</dbReference>
<evidence type="ECO:0000313" key="2">
    <source>
        <dbReference type="EMBL" id="KIL58871.1"/>
    </source>
</evidence>
<dbReference type="OrthoDB" id="3361414at2759"/>
<accession>A0A0C2WQ81</accession>
<name>A0A0C2WQ81_AMAMK</name>
<proteinExistence type="predicted"/>
<feature type="region of interest" description="Disordered" evidence="1">
    <location>
        <begin position="1"/>
        <end position="31"/>
    </location>
</feature>
<gene>
    <name evidence="2" type="ORF">M378DRAFT_15212</name>
</gene>